<accession>Q4SQ90</accession>
<dbReference type="SMART" id="SM00275">
    <property type="entry name" value="G_alpha"/>
    <property type="match status" value="1"/>
</dbReference>
<dbReference type="GO" id="GO:0046872">
    <property type="term" value="F:metal ion binding"/>
    <property type="evidence" value="ECO:0007669"/>
    <property type="project" value="UniProtKB-KW"/>
</dbReference>
<dbReference type="InterPro" id="IPR011025">
    <property type="entry name" value="GproteinA_insert"/>
</dbReference>
<dbReference type="Gene3D" id="1.10.400.10">
    <property type="entry name" value="GI Alpha 1, domain 2-like"/>
    <property type="match status" value="1"/>
</dbReference>
<dbReference type="GO" id="GO:0005096">
    <property type="term" value="F:GTPase activator activity"/>
    <property type="evidence" value="ECO:0007669"/>
    <property type="project" value="TreeGrafter"/>
</dbReference>
<evidence type="ECO:0000256" key="4">
    <source>
        <dbReference type="ARBA" id="ARBA00023134"/>
    </source>
</evidence>
<reference evidence="8" key="1">
    <citation type="journal article" date="2004" name="Nature">
        <title>Genome duplication in the teleost fish Tetraodon nigroviridis reveals the early vertebrate proto-karyotype.</title>
        <authorList>
            <person name="Jaillon O."/>
            <person name="Aury J.-M."/>
            <person name="Brunet F."/>
            <person name="Petit J.-L."/>
            <person name="Stange-Thomann N."/>
            <person name="Mauceli E."/>
            <person name="Bouneau L."/>
            <person name="Fischer C."/>
            <person name="Ozouf-Costaz C."/>
            <person name="Bernot A."/>
            <person name="Nicaud S."/>
            <person name="Jaffe D."/>
            <person name="Fisher S."/>
            <person name="Lutfalla G."/>
            <person name="Dossat C."/>
            <person name="Segurens B."/>
            <person name="Dasilva C."/>
            <person name="Salanoubat M."/>
            <person name="Levy M."/>
            <person name="Boudet N."/>
            <person name="Castellano S."/>
            <person name="Anthouard V."/>
            <person name="Jubin C."/>
            <person name="Castelli V."/>
            <person name="Katinka M."/>
            <person name="Vacherie B."/>
            <person name="Biemont C."/>
            <person name="Skalli Z."/>
            <person name="Cattolico L."/>
            <person name="Poulain J."/>
            <person name="De Berardinis V."/>
            <person name="Cruaud C."/>
            <person name="Duprat S."/>
            <person name="Brottier P."/>
            <person name="Coutanceau J.-P."/>
            <person name="Gouzy J."/>
            <person name="Parra G."/>
            <person name="Lardier G."/>
            <person name="Chapple C."/>
            <person name="McKernan K.J."/>
            <person name="McEwan P."/>
            <person name="Bosak S."/>
            <person name="Kellis M."/>
            <person name="Volff J.-N."/>
            <person name="Guigo R."/>
            <person name="Zody M.C."/>
            <person name="Mesirov J."/>
            <person name="Lindblad-Toh K."/>
            <person name="Birren B."/>
            <person name="Nusbaum C."/>
            <person name="Kahn D."/>
            <person name="Robinson-Rechavi M."/>
            <person name="Laudet V."/>
            <person name="Schachter V."/>
            <person name="Quetier F."/>
            <person name="Saurin W."/>
            <person name="Scarpelli C."/>
            <person name="Wincker P."/>
            <person name="Lander E.S."/>
            <person name="Weissenbach J."/>
            <person name="Roest Crollius H."/>
        </authorList>
    </citation>
    <scope>NUCLEOTIDE SEQUENCE [LARGE SCALE GENOMIC DNA]</scope>
</reference>
<dbReference type="InterPro" id="IPR001019">
    <property type="entry name" value="Gprotein_alpha_su"/>
</dbReference>
<reference evidence="8" key="2">
    <citation type="submission" date="2004-02" db="EMBL/GenBank/DDBJ databases">
        <authorList>
            <consortium name="Genoscope"/>
            <consortium name="Whitehead Institute Centre for Genome Research"/>
        </authorList>
    </citation>
    <scope>NUCLEOTIDE SEQUENCE</scope>
</reference>
<feature type="binding site" evidence="6">
    <location>
        <begin position="294"/>
        <end position="300"/>
    </location>
    <ligand>
        <name>GTP</name>
        <dbReference type="ChEBI" id="CHEBI:37565"/>
    </ligand>
</feature>
<dbReference type="OrthoDB" id="5817230at2759"/>
<dbReference type="KEGG" id="tng:GSTEN00014468G001"/>
<feature type="binding site" evidence="6">
    <location>
        <begin position="269"/>
        <end position="270"/>
    </location>
    <ligand>
        <name>GTP</name>
        <dbReference type="ChEBI" id="CHEBI:37565"/>
    </ligand>
</feature>
<evidence type="ECO:0000256" key="3">
    <source>
        <dbReference type="ARBA" id="ARBA00022842"/>
    </source>
</evidence>
<evidence type="ECO:0000256" key="6">
    <source>
        <dbReference type="PIRSR" id="PIRSR601019-1"/>
    </source>
</evidence>
<evidence type="ECO:0000256" key="7">
    <source>
        <dbReference type="PIRSR" id="PIRSR601019-2"/>
    </source>
</evidence>
<organism evidence="8">
    <name type="scientific">Tetraodon nigroviridis</name>
    <name type="common">Spotted green pufferfish</name>
    <name type="synonym">Chelonodon nigroviridis</name>
    <dbReference type="NCBI Taxonomy" id="99883"/>
    <lineage>
        <taxon>Eukaryota</taxon>
        <taxon>Metazoa</taxon>
        <taxon>Chordata</taxon>
        <taxon>Craniata</taxon>
        <taxon>Vertebrata</taxon>
        <taxon>Euteleostomi</taxon>
        <taxon>Actinopterygii</taxon>
        <taxon>Neopterygii</taxon>
        <taxon>Teleostei</taxon>
        <taxon>Neoteleostei</taxon>
        <taxon>Acanthomorphata</taxon>
        <taxon>Eupercaria</taxon>
        <taxon>Tetraodontiformes</taxon>
        <taxon>Tetradontoidea</taxon>
        <taxon>Tetraodontidae</taxon>
        <taxon>Tetraodon</taxon>
    </lineage>
</organism>
<dbReference type="GO" id="GO:0001664">
    <property type="term" value="F:G protein-coupled receptor binding"/>
    <property type="evidence" value="ECO:0007669"/>
    <property type="project" value="TreeGrafter"/>
</dbReference>
<keyword evidence="3 7" id="KW-0460">Magnesium</keyword>
<keyword evidence="1 7" id="KW-0479">Metal-binding</keyword>
<feature type="binding site" evidence="7">
    <location>
        <position position="167"/>
    </location>
    <ligand>
        <name>Mg(2+)</name>
        <dbReference type="ChEBI" id="CHEBI:18420"/>
    </ligand>
</feature>
<dbReference type="SUPFAM" id="SSF47895">
    <property type="entry name" value="Transducin (alpha subunit), insertion domain"/>
    <property type="match status" value="1"/>
</dbReference>
<keyword evidence="2 6" id="KW-0547">Nucleotide-binding</keyword>
<dbReference type="GO" id="GO:0005834">
    <property type="term" value="C:heterotrimeric G-protein complex"/>
    <property type="evidence" value="ECO:0007669"/>
    <property type="project" value="TreeGrafter"/>
</dbReference>
<dbReference type="PRINTS" id="PR00318">
    <property type="entry name" value="GPROTEINA"/>
</dbReference>
<dbReference type="PANTHER" id="PTHR10218:SF364">
    <property type="entry name" value="GUANINE NUCLEOTIDE-BINDING PROTEIN (G PROTEIN), Q POLYPEPTIDE"/>
    <property type="match status" value="1"/>
</dbReference>
<proteinExistence type="predicted"/>
<evidence type="ECO:0000256" key="1">
    <source>
        <dbReference type="ARBA" id="ARBA00022723"/>
    </source>
</evidence>
<dbReference type="PANTHER" id="PTHR10218">
    <property type="entry name" value="GTP-BINDING PROTEIN ALPHA SUBUNIT"/>
    <property type="match status" value="1"/>
</dbReference>
<dbReference type="GO" id="GO:0003924">
    <property type="term" value="F:GTPase activity"/>
    <property type="evidence" value="ECO:0007669"/>
    <property type="project" value="InterPro"/>
</dbReference>
<evidence type="ECO:0000256" key="5">
    <source>
        <dbReference type="ARBA" id="ARBA00023224"/>
    </source>
</evidence>
<keyword evidence="4 6" id="KW-0342">GTP-binding</keyword>
<name>Q4SQ90_TETNG</name>
<dbReference type="PROSITE" id="PS51882">
    <property type="entry name" value="G_ALPHA"/>
    <property type="match status" value="1"/>
</dbReference>
<dbReference type="Gene3D" id="3.40.50.300">
    <property type="entry name" value="P-loop containing nucleotide triphosphate hydrolases"/>
    <property type="match status" value="1"/>
</dbReference>
<feature type="binding site" evidence="6">
    <location>
        <position position="457"/>
    </location>
    <ligand>
        <name>GTP</name>
        <dbReference type="ChEBI" id="CHEBI:37565"/>
    </ligand>
</feature>
<feature type="non-terminal residue" evidence="8">
    <location>
        <position position="1"/>
    </location>
</feature>
<dbReference type="FunFam" id="3.40.50.300:FF:003977">
    <property type="entry name" value="Guanine nucleotide-binding protein G(q) subunit alpha"/>
    <property type="match status" value="1"/>
</dbReference>
<dbReference type="SUPFAM" id="SSF52540">
    <property type="entry name" value="P-loop containing nucleoside triphosphate hydrolases"/>
    <property type="match status" value="1"/>
</dbReference>
<evidence type="ECO:0000256" key="2">
    <source>
        <dbReference type="ARBA" id="ARBA00022741"/>
    </source>
</evidence>
<dbReference type="AlphaFoldDB" id="Q4SQ90"/>
<dbReference type="GO" id="GO:0005525">
    <property type="term" value="F:GTP binding"/>
    <property type="evidence" value="ECO:0007669"/>
    <property type="project" value="UniProtKB-KW"/>
</dbReference>
<comment type="caution">
    <text evidence="8">The sequence shown here is derived from an EMBL/GenBank/DDBJ whole genome shotgun (WGS) entry which is preliminary data.</text>
</comment>
<dbReference type="EMBL" id="CAAE01014533">
    <property type="protein sequence ID" value="CAF97192.1"/>
    <property type="molecule type" value="Genomic_DNA"/>
</dbReference>
<dbReference type="FunFam" id="1.10.400.10:FF:000002">
    <property type="entry name" value="guanine nucleotide-binding protein G(Q) subunit alpha"/>
    <property type="match status" value="1"/>
</dbReference>
<dbReference type="CDD" id="cd00066">
    <property type="entry name" value="G-alpha"/>
    <property type="match status" value="1"/>
</dbReference>
<feature type="binding site" evidence="6">
    <location>
        <begin position="163"/>
        <end position="168"/>
    </location>
    <ligand>
        <name>GTP</name>
        <dbReference type="ChEBI" id="CHEBI:37565"/>
    </ligand>
</feature>
<dbReference type="GO" id="GO:0031683">
    <property type="term" value="F:G-protein beta/gamma-subunit complex binding"/>
    <property type="evidence" value="ECO:0007669"/>
    <property type="project" value="InterPro"/>
</dbReference>
<evidence type="ECO:0000313" key="8">
    <source>
        <dbReference type="EMBL" id="CAF97192.1"/>
    </source>
</evidence>
<protein>
    <submittedName>
        <fullName evidence="8">(spotted green pufferfish) hypothetical protein</fullName>
    </submittedName>
</protein>
<dbReference type="Pfam" id="PF00503">
    <property type="entry name" value="G-alpha"/>
    <property type="match status" value="1"/>
</dbReference>
<feature type="binding site" evidence="7">
    <location>
        <position position="300"/>
    </location>
    <ligand>
        <name>Mg(2+)</name>
        <dbReference type="ChEBI" id="CHEBI:18420"/>
    </ligand>
</feature>
<sequence>CCLSPEAKEARRINDEIDRQLRRDKRKCRREYKLLLLGPSVRPFSEKARPSSGSALSGRKMTKSCFYKRAEQKQERLGVRGRRKRPAEVIKSSVAQHKCFCFGAWEHVRFAVSPRLKRLERGTFASTRADIDPLQSLRTDPGVSKLTSAFSVGSWRPGLGTGESGKSTFIKQMRIIHGRGYSDEDKRGFTQLVYQNIFTAVQTMVQAMSALQIPYKYEDNKANAALIAGVEVEKVTKLTGLYVEAIRSLWSDPGIQECYLRRREYQLSDSAKYYLNELERIAAANYLPNQQDVLRVRVPTTGIIEYPFHLENVVIRMVDVGGQRSERRKWVHCFQNVTSIMFLVALSEYDPGPRGVRLRDQPPLSPPFSPKNRMEESMALFQTIITYQWFKRTSVILFLNKIDLLKEKIINSHLGDYFPDYDGPRQDVEAAKSFILDAFFSLNPDEKKIIYSHFTCATDTDNIRFVFHAVKDHILQGNLEIHNLV</sequence>
<keyword evidence="5" id="KW-0807">Transducer</keyword>
<dbReference type="GO" id="GO:0005737">
    <property type="term" value="C:cytoplasm"/>
    <property type="evidence" value="ECO:0007669"/>
    <property type="project" value="TreeGrafter"/>
</dbReference>
<dbReference type="GO" id="GO:0007188">
    <property type="term" value="P:adenylate cyclase-modulating G protein-coupled receptor signaling pathway"/>
    <property type="evidence" value="ECO:0007669"/>
    <property type="project" value="TreeGrafter"/>
</dbReference>
<dbReference type="InterPro" id="IPR027417">
    <property type="entry name" value="P-loop_NTPase"/>
</dbReference>
<feature type="binding site" evidence="6">
    <location>
        <begin position="319"/>
        <end position="323"/>
    </location>
    <ligand>
        <name>GTP</name>
        <dbReference type="ChEBI" id="CHEBI:37565"/>
    </ligand>
</feature>
<feature type="binding site" evidence="6">
    <location>
        <begin position="400"/>
        <end position="403"/>
    </location>
    <ligand>
        <name>GTP</name>
        <dbReference type="ChEBI" id="CHEBI:37565"/>
    </ligand>
</feature>
<gene>
    <name evidence="8" type="ORF">GSTENG00014468001</name>
</gene>